<feature type="binding site" evidence="13">
    <location>
        <begin position="168"/>
        <end position="175"/>
    </location>
    <ligand>
        <name>ATP</name>
        <dbReference type="ChEBI" id="CHEBI:30616"/>
    </ligand>
</feature>
<dbReference type="PROSITE" id="PS50176">
    <property type="entry name" value="ARM_REPEAT"/>
    <property type="match status" value="2"/>
</dbReference>
<dbReference type="GO" id="GO:0008574">
    <property type="term" value="F:plus-end-directed microtubule motor activity"/>
    <property type="evidence" value="ECO:0007669"/>
    <property type="project" value="TreeGrafter"/>
</dbReference>
<keyword evidence="9 13" id="KW-0505">Motor protein</keyword>
<evidence type="ECO:0000256" key="5">
    <source>
        <dbReference type="ARBA" id="ARBA00022737"/>
    </source>
</evidence>
<evidence type="ECO:0000259" key="16">
    <source>
        <dbReference type="PROSITE" id="PS50067"/>
    </source>
</evidence>
<dbReference type="EMBL" id="CM026425">
    <property type="protein sequence ID" value="KAG0577908.1"/>
    <property type="molecule type" value="Genomic_DNA"/>
</dbReference>
<feature type="region of interest" description="Disordered" evidence="15">
    <location>
        <begin position="795"/>
        <end position="828"/>
    </location>
</feature>
<dbReference type="GO" id="GO:0090307">
    <property type="term" value="P:mitotic spindle assembly"/>
    <property type="evidence" value="ECO:0007669"/>
    <property type="project" value="TreeGrafter"/>
</dbReference>
<dbReference type="Proteomes" id="UP000822688">
    <property type="component" value="Chromosome 5"/>
</dbReference>
<organism evidence="17 18">
    <name type="scientific">Ceratodon purpureus</name>
    <name type="common">Fire moss</name>
    <name type="synonym">Dicranum purpureum</name>
    <dbReference type="NCBI Taxonomy" id="3225"/>
    <lineage>
        <taxon>Eukaryota</taxon>
        <taxon>Viridiplantae</taxon>
        <taxon>Streptophyta</taxon>
        <taxon>Embryophyta</taxon>
        <taxon>Bryophyta</taxon>
        <taxon>Bryophytina</taxon>
        <taxon>Bryopsida</taxon>
        <taxon>Dicranidae</taxon>
        <taxon>Pseudoditrichales</taxon>
        <taxon>Ditrichaceae</taxon>
        <taxon>Ceratodon</taxon>
    </lineage>
</organism>
<evidence type="ECO:0000256" key="15">
    <source>
        <dbReference type="SAM" id="MobiDB-lite"/>
    </source>
</evidence>
<keyword evidence="10" id="KW-0206">Cytoskeleton</keyword>
<dbReference type="InterPro" id="IPR047149">
    <property type="entry name" value="KIF11-like"/>
</dbReference>
<dbReference type="PANTHER" id="PTHR47970">
    <property type="entry name" value="KINESIN-LIKE PROTEIN KIF11"/>
    <property type="match status" value="1"/>
</dbReference>
<sequence>MAFAQAHKSRPLSVNSLKNQSTGAGSSPSQSPLQPVAAGATPSHTRTKSASPISSTSSVSTTSTRRQSNGSVRQSHDGGVANRVRVTVRLRPRNAEELEADLDFADCVELQPELKRLKLRKNNWDCETYQFDEILTETASQKRVYEVVAKPVVESVLEGYNGTVMAYGQTGTGKTFTLGKLGDEDVADRGIMVRALEDILANVNHVDDTVTVSYLQLYMESVQDLLAPERDNCHIQEDPKTGDVSVPGATQIQLTDHQSFCNLLDMGEANRFAANTKLNTESSRSHAILLVQVKKAVRNKDLVVPNENGNGAKGMRAPTIRRSKLLIVDLAGSERVDKSGSEGHTLEEAKSINLSLTALGKCINALAENSPHVPIRDSKLTRLLRDSFGGTARTSLIVTIGPSPRHRGETTSTIMFGQRAMKVENMVKLKEEFDYKSLCRRMEAELDRLVAENERQAKLRQENDEELDRTVEESRLLVLEAENRLQTALESMIAEKSIYEQEVEELRQKCEKGCEEVEELRQRLEEVIHARDMLQEEVQVLARERQNEQQEKHTQVENLKLQKEMTEKMEKHQKELKQQLEKHEKELAEALDNLKLEQSHRERLEEELGSQRLQLAQLERVEKELRGASPQVQRDSEPSSDQSMEIAELRAQLDMERQKREQSDDHSNEIAELRAQLDKAQETHGQSDDQNKDIAELRTLLENERQKLGLFEEQTIEVAELRTLLEGERQKREQMEQELRVTKTQMSKRGVNGSLTRQQGDELLTVRHRLDEELRERERLEEEIRHLKEQISVLTEEHDEQHSRRIMTNGGSGRSSLGSESPLISMSKPNHMRDTINGQRATIAKLFEQVGLHKILSLLESEDVDVRVHAVKVVANLAAEEANQEKIVEAGGLGSLLMLLQSSEDETIRRVAAGAVANLAMNETNQELIMSQGGIGLLARTADDAEDPQTLRMVAGAIANLCGNDKLQVKLREEGGIRALLGMVRSRHPDVLAQVARGIANFAKCESRGAAQGYKLGRSLLIDDGALPWIVANANNEASPIRRHIELALCHLAQHEVNAKDLVAGGALWELVRISRECSREDIRNLAQRTLNASGTFQVELRRLHLVY</sequence>
<feature type="repeat" description="ARM" evidence="12">
    <location>
        <begin position="850"/>
        <end position="892"/>
    </location>
</feature>
<dbReference type="FunFam" id="1.25.10.10:FF:000357">
    <property type="entry name" value="Kinesin-like protein"/>
    <property type="match status" value="1"/>
</dbReference>
<keyword evidence="7 13" id="KW-0067">ATP-binding</keyword>
<dbReference type="PRINTS" id="PR00380">
    <property type="entry name" value="KINESINHEAVY"/>
</dbReference>
<dbReference type="GO" id="GO:0005876">
    <property type="term" value="C:spindle microtubule"/>
    <property type="evidence" value="ECO:0007669"/>
    <property type="project" value="TreeGrafter"/>
</dbReference>
<dbReference type="PROSITE" id="PS50067">
    <property type="entry name" value="KINESIN_MOTOR_2"/>
    <property type="match status" value="1"/>
</dbReference>
<protein>
    <recommendedName>
        <fullName evidence="11">Protein ARMADILLO REPEAT KINESIN1</fullName>
    </recommendedName>
</protein>
<feature type="coiled-coil region" evidence="14">
    <location>
        <begin position="439"/>
        <end position="621"/>
    </location>
</feature>
<dbReference type="Gene3D" id="1.25.10.10">
    <property type="entry name" value="Leucine-rich Repeat Variant"/>
    <property type="match status" value="1"/>
</dbReference>
<dbReference type="Pfam" id="PF00225">
    <property type="entry name" value="Kinesin"/>
    <property type="match status" value="1"/>
</dbReference>
<dbReference type="InterPro" id="IPR016024">
    <property type="entry name" value="ARM-type_fold"/>
</dbReference>
<dbReference type="InterPro" id="IPR011989">
    <property type="entry name" value="ARM-like"/>
</dbReference>
<dbReference type="SUPFAM" id="SSF48371">
    <property type="entry name" value="ARM repeat"/>
    <property type="match status" value="1"/>
</dbReference>
<comment type="caution">
    <text evidence="17">The sequence shown here is derived from an EMBL/GenBank/DDBJ whole genome shotgun (WGS) entry which is preliminary data.</text>
</comment>
<dbReference type="InterPro" id="IPR001752">
    <property type="entry name" value="Kinesin_motor_dom"/>
</dbReference>
<evidence type="ECO:0000256" key="3">
    <source>
        <dbReference type="ARBA" id="ARBA00022490"/>
    </source>
</evidence>
<dbReference type="AlphaFoldDB" id="A0A8T0I5V6"/>
<keyword evidence="18" id="KW-1185">Reference proteome</keyword>
<dbReference type="Gene3D" id="3.40.850.10">
    <property type="entry name" value="Kinesin motor domain"/>
    <property type="match status" value="1"/>
</dbReference>
<feature type="compositionally biased region" description="Polar residues" evidence="15">
    <location>
        <begin position="12"/>
        <end position="33"/>
    </location>
</feature>
<evidence type="ECO:0000256" key="2">
    <source>
        <dbReference type="ARBA" id="ARBA00010103"/>
    </source>
</evidence>
<dbReference type="GO" id="GO:0005524">
    <property type="term" value="F:ATP binding"/>
    <property type="evidence" value="ECO:0007669"/>
    <property type="project" value="UniProtKB-UniRule"/>
</dbReference>
<evidence type="ECO:0000256" key="13">
    <source>
        <dbReference type="PROSITE-ProRule" id="PRU00283"/>
    </source>
</evidence>
<evidence type="ECO:0000256" key="10">
    <source>
        <dbReference type="ARBA" id="ARBA00023212"/>
    </source>
</evidence>
<dbReference type="GO" id="GO:0051231">
    <property type="term" value="P:spindle elongation"/>
    <property type="evidence" value="ECO:0007669"/>
    <property type="project" value="TreeGrafter"/>
</dbReference>
<dbReference type="FunFam" id="3.40.850.10:FF:000036">
    <property type="entry name" value="Kinesin-like protein"/>
    <property type="match status" value="1"/>
</dbReference>
<dbReference type="InterPro" id="IPR000225">
    <property type="entry name" value="Armadillo"/>
</dbReference>
<dbReference type="GO" id="GO:0072686">
    <property type="term" value="C:mitotic spindle"/>
    <property type="evidence" value="ECO:0007669"/>
    <property type="project" value="TreeGrafter"/>
</dbReference>
<feature type="domain" description="Kinesin motor" evidence="16">
    <location>
        <begin position="83"/>
        <end position="423"/>
    </location>
</feature>
<evidence type="ECO:0000256" key="1">
    <source>
        <dbReference type="ARBA" id="ARBA00004245"/>
    </source>
</evidence>
<dbReference type="PROSITE" id="PS00411">
    <property type="entry name" value="KINESIN_MOTOR_1"/>
    <property type="match status" value="1"/>
</dbReference>
<evidence type="ECO:0000256" key="6">
    <source>
        <dbReference type="ARBA" id="ARBA00022741"/>
    </source>
</evidence>
<dbReference type="GO" id="GO:0008017">
    <property type="term" value="F:microtubule binding"/>
    <property type="evidence" value="ECO:0007669"/>
    <property type="project" value="InterPro"/>
</dbReference>
<dbReference type="CDD" id="cd00106">
    <property type="entry name" value="KISc"/>
    <property type="match status" value="1"/>
</dbReference>
<dbReference type="PANTHER" id="PTHR47970:SF30">
    <property type="entry name" value="KINESIN-LIKE PROTEIN"/>
    <property type="match status" value="1"/>
</dbReference>
<keyword evidence="6 13" id="KW-0547">Nucleotide-binding</keyword>
<dbReference type="SUPFAM" id="SSF52540">
    <property type="entry name" value="P-loop containing nucleoside triphosphate hydrolases"/>
    <property type="match status" value="1"/>
</dbReference>
<dbReference type="SMART" id="SM00185">
    <property type="entry name" value="ARM"/>
    <property type="match status" value="4"/>
</dbReference>
<feature type="region of interest" description="Disordered" evidence="15">
    <location>
        <begin position="1"/>
        <end position="80"/>
    </location>
</feature>
<dbReference type="GO" id="GO:0007018">
    <property type="term" value="P:microtubule-based movement"/>
    <property type="evidence" value="ECO:0007669"/>
    <property type="project" value="InterPro"/>
</dbReference>
<dbReference type="Pfam" id="PF00514">
    <property type="entry name" value="Arm"/>
    <property type="match status" value="1"/>
</dbReference>
<feature type="repeat" description="ARM" evidence="12">
    <location>
        <begin position="891"/>
        <end position="934"/>
    </location>
</feature>
<evidence type="ECO:0000256" key="8">
    <source>
        <dbReference type="ARBA" id="ARBA00023054"/>
    </source>
</evidence>
<comment type="similarity">
    <text evidence="2">Belongs to the TRAFAC class myosin-kinesin ATPase superfamily. Kinesin family. Ungrouped subfamily.</text>
</comment>
<feature type="compositionally biased region" description="Low complexity" evidence="15">
    <location>
        <begin position="48"/>
        <end position="68"/>
    </location>
</feature>
<keyword evidence="3" id="KW-0963">Cytoplasm</keyword>
<dbReference type="InterPro" id="IPR027417">
    <property type="entry name" value="P-loop_NTPase"/>
</dbReference>
<dbReference type="SMART" id="SM00129">
    <property type="entry name" value="KISc"/>
    <property type="match status" value="1"/>
</dbReference>
<evidence type="ECO:0000256" key="11">
    <source>
        <dbReference type="ARBA" id="ARBA00083079"/>
    </source>
</evidence>
<evidence type="ECO:0000313" key="17">
    <source>
        <dbReference type="EMBL" id="KAG0577908.1"/>
    </source>
</evidence>
<gene>
    <name evidence="17" type="ORF">KC19_5G191000</name>
</gene>
<evidence type="ECO:0000256" key="4">
    <source>
        <dbReference type="ARBA" id="ARBA00022701"/>
    </source>
</evidence>
<dbReference type="InterPro" id="IPR019821">
    <property type="entry name" value="Kinesin_motor_CS"/>
</dbReference>
<evidence type="ECO:0000256" key="9">
    <source>
        <dbReference type="ARBA" id="ARBA00023175"/>
    </source>
</evidence>
<dbReference type="InterPro" id="IPR036961">
    <property type="entry name" value="Kinesin_motor_dom_sf"/>
</dbReference>
<accession>A0A8T0I5V6</accession>
<evidence type="ECO:0000256" key="7">
    <source>
        <dbReference type="ARBA" id="ARBA00022840"/>
    </source>
</evidence>
<keyword evidence="8 14" id="KW-0175">Coiled coil</keyword>
<name>A0A8T0I5V6_CERPU</name>
<keyword evidence="5" id="KW-0677">Repeat</keyword>
<comment type="subcellular location">
    <subcellularLocation>
        <location evidence="1">Cytoplasm</location>
        <location evidence="1">Cytoskeleton</location>
    </subcellularLocation>
</comment>
<proteinExistence type="inferred from homology"/>
<evidence type="ECO:0000313" key="18">
    <source>
        <dbReference type="Proteomes" id="UP000822688"/>
    </source>
</evidence>
<evidence type="ECO:0000256" key="14">
    <source>
        <dbReference type="SAM" id="Coils"/>
    </source>
</evidence>
<keyword evidence="4" id="KW-0493">Microtubule</keyword>
<reference evidence="17" key="1">
    <citation type="submission" date="2020-06" db="EMBL/GenBank/DDBJ databases">
        <title>WGS assembly of Ceratodon purpureus strain R40.</title>
        <authorList>
            <person name="Carey S.B."/>
            <person name="Jenkins J."/>
            <person name="Shu S."/>
            <person name="Lovell J.T."/>
            <person name="Sreedasyam A."/>
            <person name="Maumus F."/>
            <person name="Tiley G.P."/>
            <person name="Fernandez-Pozo N."/>
            <person name="Barry K."/>
            <person name="Chen C."/>
            <person name="Wang M."/>
            <person name="Lipzen A."/>
            <person name="Daum C."/>
            <person name="Saski C.A."/>
            <person name="Payton A.C."/>
            <person name="Mcbreen J.C."/>
            <person name="Conrad R.E."/>
            <person name="Kollar L.M."/>
            <person name="Olsson S."/>
            <person name="Huttunen S."/>
            <person name="Landis J.B."/>
            <person name="Wickett N.J."/>
            <person name="Johnson M.G."/>
            <person name="Rensing S.A."/>
            <person name="Grimwood J."/>
            <person name="Schmutz J."/>
            <person name="Mcdaniel S.F."/>
        </authorList>
    </citation>
    <scope>NUCLEOTIDE SEQUENCE</scope>
    <source>
        <strain evidence="17">R40</strain>
    </source>
</reference>
<evidence type="ECO:0000256" key="12">
    <source>
        <dbReference type="PROSITE-ProRule" id="PRU00259"/>
    </source>
</evidence>